<dbReference type="CDD" id="cd04301">
    <property type="entry name" value="NAT_SF"/>
    <property type="match status" value="1"/>
</dbReference>
<feature type="domain" description="N-acetyltransferase" evidence="1">
    <location>
        <begin position="113"/>
        <end position="237"/>
    </location>
</feature>
<dbReference type="GO" id="GO:0016747">
    <property type="term" value="F:acyltransferase activity, transferring groups other than amino-acyl groups"/>
    <property type="evidence" value="ECO:0007669"/>
    <property type="project" value="InterPro"/>
</dbReference>
<dbReference type="PANTHER" id="PTHR20958">
    <property type="entry name" value="GLYCINE N-ACYLTRANSFERASE-LIKE PROTEIN"/>
    <property type="match status" value="1"/>
</dbReference>
<dbReference type="EMBL" id="JACHEN010000021">
    <property type="protein sequence ID" value="MBB6217225.1"/>
    <property type="molecule type" value="Genomic_DNA"/>
</dbReference>
<dbReference type="Proteomes" id="UP000579281">
    <property type="component" value="Unassembled WGS sequence"/>
</dbReference>
<comment type="caution">
    <text evidence="2">The sequence shown here is derived from an EMBL/GenBank/DDBJ whole genome shotgun (WGS) entry which is preliminary data.</text>
</comment>
<dbReference type="Pfam" id="PF08445">
    <property type="entry name" value="FR47"/>
    <property type="match status" value="1"/>
</dbReference>
<sequence length="237" mass="28088">MKKEEILSKLVENRIQNINLINFIEDYPIHSIEKADNSFLVRGRSDQDWVYFSSNSPTEFEALVEKVDEEDEYFAIIEDWMLPYLLKDKKVIWELVCMKLYFPEDKPVGPPKSEIVDLTHDYVQYIFDHSKYKDFTSVEYITERIEKGIGLGILRDEKLVAWLITHDDGAMGFLHVLDEYRGRGYALDLTVEMVDRLRKQEKIPFVHIEENNVQSMGLALKMGFKEDRRIRWLKRGE</sequence>
<proteinExistence type="predicted"/>
<reference evidence="2 3" key="1">
    <citation type="submission" date="2020-08" db="EMBL/GenBank/DDBJ databases">
        <title>Genomic Encyclopedia of Type Strains, Phase IV (KMG-IV): sequencing the most valuable type-strain genomes for metagenomic binning, comparative biology and taxonomic classification.</title>
        <authorList>
            <person name="Goeker M."/>
        </authorList>
    </citation>
    <scope>NUCLEOTIDE SEQUENCE [LARGE SCALE GENOMIC DNA]</scope>
    <source>
        <strain evidence="2 3">DSM 103526</strain>
    </source>
</reference>
<accession>A0A841L4G9</accession>
<evidence type="ECO:0000259" key="1">
    <source>
        <dbReference type="PROSITE" id="PS51186"/>
    </source>
</evidence>
<dbReference type="InterPro" id="IPR000182">
    <property type="entry name" value="GNAT_dom"/>
</dbReference>
<evidence type="ECO:0000313" key="3">
    <source>
        <dbReference type="Proteomes" id="UP000579281"/>
    </source>
</evidence>
<dbReference type="GO" id="GO:0005840">
    <property type="term" value="C:ribosome"/>
    <property type="evidence" value="ECO:0007669"/>
    <property type="project" value="UniProtKB-KW"/>
</dbReference>
<dbReference type="RefSeq" id="WP_184311726.1">
    <property type="nucleotide sequence ID" value="NZ_JACHEN010000021.1"/>
</dbReference>
<keyword evidence="2" id="KW-0689">Ribosomal protein</keyword>
<name>A0A841L4G9_9FIRM</name>
<keyword evidence="3" id="KW-1185">Reference proteome</keyword>
<dbReference type="PROSITE" id="PS51186">
    <property type="entry name" value="GNAT"/>
    <property type="match status" value="1"/>
</dbReference>
<dbReference type="InterPro" id="IPR013653">
    <property type="entry name" value="GCN5-like_dom"/>
</dbReference>
<protein>
    <submittedName>
        <fullName evidence="2">Ribosomal protein S18 acetylase RimI-like enzyme</fullName>
    </submittedName>
</protein>
<dbReference type="InterPro" id="IPR016181">
    <property type="entry name" value="Acyl_CoA_acyltransferase"/>
</dbReference>
<organism evidence="2 3">
    <name type="scientific">Anaerosolibacter carboniphilus</name>
    <dbReference type="NCBI Taxonomy" id="1417629"/>
    <lineage>
        <taxon>Bacteria</taxon>
        <taxon>Bacillati</taxon>
        <taxon>Bacillota</taxon>
        <taxon>Clostridia</taxon>
        <taxon>Peptostreptococcales</taxon>
        <taxon>Thermotaleaceae</taxon>
        <taxon>Anaerosolibacter</taxon>
    </lineage>
</organism>
<gene>
    <name evidence="2" type="ORF">HNQ80_003344</name>
</gene>
<dbReference type="Gene3D" id="3.40.630.30">
    <property type="match status" value="1"/>
</dbReference>
<dbReference type="InterPro" id="IPR053225">
    <property type="entry name" value="Acyl-CoA_N-acyltransferase"/>
</dbReference>
<dbReference type="SUPFAM" id="SSF55729">
    <property type="entry name" value="Acyl-CoA N-acyltransferases (Nat)"/>
    <property type="match status" value="1"/>
</dbReference>
<keyword evidence="2" id="KW-0687">Ribonucleoprotein</keyword>
<evidence type="ECO:0000313" key="2">
    <source>
        <dbReference type="EMBL" id="MBB6217225.1"/>
    </source>
</evidence>
<dbReference type="AlphaFoldDB" id="A0A841L4G9"/>
<dbReference type="PANTHER" id="PTHR20958:SF6">
    <property type="entry name" value="GLYCINE N-ACYLTRANSFERASE-LIKE PROTEIN"/>
    <property type="match status" value="1"/>
</dbReference>